<evidence type="ECO:0008006" key="4">
    <source>
        <dbReference type="Google" id="ProtNLM"/>
    </source>
</evidence>
<keyword evidence="3" id="KW-1185">Reference proteome</keyword>
<dbReference type="OrthoDB" id="6075137at2"/>
<organism evidence="2 3">
    <name type="scientific">Marinobacter segnicrescens</name>
    <dbReference type="NCBI Taxonomy" id="430453"/>
    <lineage>
        <taxon>Bacteria</taxon>
        <taxon>Pseudomonadati</taxon>
        <taxon>Pseudomonadota</taxon>
        <taxon>Gammaproteobacteria</taxon>
        <taxon>Pseudomonadales</taxon>
        <taxon>Marinobacteraceae</taxon>
        <taxon>Marinobacter</taxon>
    </lineage>
</organism>
<feature type="signal peptide" evidence="1">
    <location>
        <begin position="1"/>
        <end position="34"/>
    </location>
</feature>
<dbReference type="Proteomes" id="UP000198762">
    <property type="component" value="Unassembled WGS sequence"/>
</dbReference>
<protein>
    <recommendedName>
        <fullName evidence="4">Porin</fullName>
    </recommendedName>
</protein>
<feature type="chain" id="PRO_5011440610" description="Porin" evidence="1">
    <location>
        <begin position="35"/>
        <end position="452"/>
    </location>
</feature>
<evidence type="ECO:0000256" key="1">
    <source>
        <dbReference type="SAM" id="SignalP"/>
    </source>
</evidence>
<sequence>MAQQSKITSRPLTKALGTASILGMAIAGANMANALETDFGVEYKATAFAVENEAENPLANQSDTDDGFAHLIRLKGNFKHESGVSLVTSIELAGDRWTGDGGRNTPVGNNNNGAFNTGNKGDNVRLDLGYVQIPMGGNLLRVGRQAANWNNCFLVCDDRRDRISGIFPTQVGTVVALYDRRQDTNPLQNEDDGDMVAAGLITKAADMNIGLLWVHWLKNYEGNIATPAIEGAGTPYGGASYALQDVHLFSPYVSGNLGDAVTFAAGFNYTTNGGVDAAATENGQYFTDNSLSQYVRLGTSVGMADLDFQYIGSQDGGLISSGFDSYASVVNTNPESTASAASLYRMGGTLGLEDYDEQFIVGRVGLNLTPQFKLQASVGHLTVDNGDDDDSSMVYDLQAHYQVNDAVKTWLTAGMLSDNEVGGLSGNSLANIAGDWDENDAMAVTANLAVNF</sequence>
<gene>
    <name evidence="2" type="ORF">SAMN04487962_102241</name>
</gene>
<evidence type="ECO:0000313" key="3">
    <source>
        <dbReference type="Proteomes" id="UP000198762"/>
    </source>
</evidence>
<reference evidence="3" key="1">
    <citation type="submission" date="2016-10" db="EMBL/GenBank/DDBJ databases">
        <authorList>
            <person name="Varghese N."/>
            <person name="Submissions S."/>
        </authorList>
    </citation>
    <scope>NUCLEOTIDE SEQUENCE [LARGE SCALE GENOMIC DNA]</scope>
    <source>
        <strain evidence="3">CGMCC 1.6489</strain>
    </source>
</reference>
<accession>A0A1I0A7B2</accession>
<dbReference type="AlphaFoldDB" id="A0A1I0A7B2"/>
<keyword evidence="1" id="KW-0732">Signal</keyword>
<proteinExistence type="predicted"/>
<evidence type="ECO:0000313" key="2">
    <source>
        <dbReference type="EMBL" id="SES90028.1"/>
    </source>
</evidence>
<name>A0A1I0A7B2_9GAMM</name>
<dbReference type="RefSeq" id="WP_091848918.1">
    <property type="nucleotide sequence ID" value="NZ_FOHZ01000002.1"/>
</dbReference>
<dbReference type="EMBL" id="FOHZ01000002">
    <property type="protein sequence ID" value="SES90028.1"/>
    <property type="molecule type" value="Genomic_DNA"/>
</dbReference>